<feature type="transmembrane region" description="Helical" evidence="1">
    <location>
        <begin position="93"/>
        <end position="113"/>
    </location>
</feature>
<evidence type="ECO:0000256" key="1">
    <source>
        <dbReference type="SAM" id="Phobius"/>
    </source>
</evidence>
<proteinExistence type="predicted"/>
<dbReference type="AlphaFoldDB" id="A0A2H9T9N4"/>
<feature type="transmembrane region" description="Helical" evidence="1">
    <location>
        <begin position="356"/>
        <end position="379"/>
    </location>
</feature>
<feature type="transmembrane region" description="Helical" evidence="1">
    <location>
        <begin position="149"/>
        <end position="171"/>
    </location>
</feature>
<sequence>MTTLTKESTRHFNESPAALLSSSPDKPCILLLAFLWSLFQLWYSSPLPYLIGTGLFNDSEARAIHLGFAMALAFLLHPNLRKKKATLLNQPHWVHYFFSLLSGISTGYLYLFYQSLAERSGAPTLPDLITAGMGVILLLEATRRVLGSALVVVASLFLFYAFAGPWMPDIIAHKGASLNKALSHFWITSEGVFGVALGVSTQFVFLFVLFGALLERAGAGHYFIQVAISLLGHFRGGPAKAAILSSGLSGMVSGSSIANVVTTGTFTIPLMKRTGFSPEKAGAIEVAASTNGQLTPPVMGAAAFLMVEYTGISYLDVIRHALLPAAISYIALFYIVHLEAIKSGITGLPRTKKSTVLQSLLSATGSFTGLCLLGLVVYYGMSGLQVLAGNYANIISGIILALVYILLLYVASQQPDSSIQTEQETLPSASTVIKSGLYFLLPLVVLLWCLMVERLSPGLSAFWATGIMMIITITHKPLLHLIKKTDSTPTRLLFHFQSGCTDLFHGITQGALNMTGIAIATAAAGIVVGTVTLTGIGLVMTEMVEWLSGGNILLMLILTAFICLILGMGLPTTANYIVVSTLMAPVIVTIGAENGLAVPLIAVHLFVFYFGILADDTPPVGLAAFAASGIAGSDPLKTGLQGFAYDIRTAILPFLFIFNTELLLIGIHHWMDLMLVVTGATLAMLVFASATQQFFITRNRWYETAALLLAAFILFRPDFFWDKWFPPYQIINPPGILSHLEQLPPNQSTTLKILSTDFQGNTSTKWLFLPEEDHLNGHQRLFSQGITLQQDNSSLNIQHVIYNSPAYRMGVRYNNRLEQLKIPVPQPPKQLIWIFALILIVGIYCNQKKRSQRQASSRKRSPKRRLLG</sequence>
<feature type="transmembrane region" description="Helical" evidence="1">
    <location>
        <begin position="63"/>
        <end position="81"/>
    </location>
</feature>
<feature type="transmembrane region" description="Helical" evidence="1">
    <location>
        <begin position="673"/>
        <end position="690"/>
    </location>
</feature>
<dbReference type="Pfam" id="PF06808">
    <property type="entry name" value="DctM"/>
    <property type="match status" value="1"/>
</dbReference>
<protein>
    <submittedName>
        <fullName evidence="3">C4-dicarboxylate TRAP transporter large permease protein DctM</fullName>
    </submittedName>
</protein>
<accession>A0A2H9T9N4</accession>
<feature type="transmembrane region" description="Helical" evidence="1">
    <location>
        <begin position="431"/>
        <end position="450"/>
    </location>
</feature>
<dbReference type="PANTHER" id="PTHR43849">
    <property type="entry name" value="BLL3936 PROTEIN"/>
    <property type="match status" value="1"/>
</dbReference>
<feature type="transmembrane region" description="Helical" evidence="1">
    <location>
        <begin position="191"/>
        <end position="214"/>
    </location>
</feature>
<evidence type="ECO:0000259" key="2">
    <source>
        <dbReference type="Pfam" id="PF06808"/>
    </source>
</evidence>
<dbReference type="InterPro" id="IPR010656">
    <property type="entry name" value="DctM"/>
</dbReference>
<reference evidence="3" key="1">
    <citation type="journal article" date="2017" name="Appl. Environ. Microbiol.">
        <title>Molecular characterization of an Endozoicomonas-like organism causing infection in king scallop Pecten maximus L.</title>
        <authorList>
            <person name="Cano I."/>
            <person name="van Aerle R."/>
            <person name="Ross S."/>
            <person name="Verner-Jeffreys D.W."/>
            <person name="Paley R.K."/>
            <person name="Rimmer G."/>
            <person name="Ryder D."/>
            <person name="Hooper P."/>
            <person name="Stone D."/>
            <person name="Feist S.W."/>
        </authorList>
    </citation>
    <scope>NUCLEOTIDE SEQUENCE</scope>
</reference>
<keyword evidence="1" id="KW-0472">Membrane</keyword>
<evidence type="ECO:0000313" key="3">
    <source>
        <dbReference type="EMBL" id="PJE79942.1"/>
    </source>
</evidence>
<dbReference type="Pfam" id="PF11874">
    <property type="entry name" value="DUF3394"/>
    <property type="match status" value="1"/>
</dbReference>
<feature type="transmembrane region" description="Helical" evidence="1">
    <location>
        <begin position="125"/>
        <end position="142"/>
    </location>
</feature>
<dbReference type="EMBL" id="NSIT01000040">
    <property type="protein sequence ID" value="PJE79942.1"/>
    <property type="molecule type" value="Genomic_DNA"/>
</dbReference>
<dbReference type="InterPro" id="IPR021814">
    <property type="entry name" value="DUF3394"/>
</dbReference>
<feature type="transmembrane region" description="Helical" evidence="1">
    <location>
        <begin position="552"/>
        <end position="570"/>
    </location>
</feature>
<gene>
    <name evidence="3" type="primary">dctM</name>
    <name evidence="3" type="ORF">CI610_01068</name>
</gene>
<feature type="transmembrane region" description="Helical" evidence="1">
    <location>
        <begin position="391"/>
        <end position="411"/>
    </location>
</feature>
<organism evidence="3">
    <name type="scientific">invertebrate metagenome</name>
    <dbReference type="NCBI Taxonomy" id="1711999"/>
    <lineage>
        <taxon>unclassified sequences</taxon>
        <taxon>metagenomes</taxon>
        <taxon>organismal metagenomes</taxon>
    </lineage>
</organism>
<dbReference type="InterPro" id="IPR011853">
    <property type="entry name" value="TRAP_DctM-Dct_fused"/>
</dbReference>
<feature type="transmembrane region" description="Helical" evidence="1">
    <location>
        <begin position="576"/>
        <end position="592"/>
    </location>
</feature>
<feature type="transmembrane region" description="Helical" evidence="1">
    <location>
        <begin position="317"/>
        <end position="336"/>
    </location>
</feature>
<comment type="caution">
    <text evidence="3">The sequence shown here is derived from an EMBL/GenBank/DDBJ whole genome shotgun (WGS) entry which is preliminary data.</text>
</comment>
<name>A0A2H9T9N4_9ZZZZ</name>
<feature type="transmembrane region" description="Helical" evidence="1">
    <location>
        <begin position="462"/>
        <end position="482"/>
    </location>
</feature>
<dbReference type="PANTHER" id="PTHR43849:SF2">
    <property type="entry name" value="BLL3936 PROTEIN"/>
    <property type="match status" value="1"/>
</dbReference>
<feature type="domain" description="TRAP C4-dicarboxylate transport system permease DctM subunit" evidence="2">
    <location>
        <begin position="134"/>
        <end position="379"/>
    </location>
</feature>
<feature type="transmembrane region" description="Helical" evidence="1">
    <location>
        <begin position="597"/>
        <end position="614"/>
    </location>
</feature>
<feature type="transmembrane region" description="Helical" evidence="1">
    <location>
        <begin position="649"/>
        <end position="667"/>
    </location>
</feature>
<keyword evidence="1" id="KW-1133">Transmembrane helix</keyword>
<dbReference type="NCBIfam" id="TIGR02123">
    <property type="entry name" value="TRAP_fused"/>
    <property type="match status" value="1"/>
</dbReference>
<keyword evidence="1" id="KW-0812">Transmembrane</keyword>
<feature type="transmembrane region" description="Helical" evidence="1">
    <location>
        <begin position="27"/>
        <end position="43"/>
    </location>
</feature>
<feature type="transmembrane region" description="Helical" evidence="1">
    <location>
        <begin position="830"/>
        <end position="846"/>
    </location>
</feature>
<feature type="transmembrane region" description="Helical" evidence="1">
    <location>
        <begin position="517"/>
        <end position="540"/>
    </location>
</feature>